<accession>A0A5N6F285</accession>
<keyword evidence="3" id="KW-1185">Reference proteome</keyword>
<keyword evidence="1" id="KW-0812">Transmembrane</keyword>
<dbReference type="AlphaFoldDB" id="A0A5N6F285"/>
<evidence type="ECO:0000313" key="3">
    <source>
        <dbReference type="Proteomes" id="UP000326799"/>
    </source>
</evidence>
<dbReference type="EMBL" id="ML733403">
    <property type="protein sequence ID" value="KAB8223846.1"/>
    <property type="molecule type" value="Genomic_DNA"/>
</dbReference>
<name>A0A5N6F285_9EURO</name>
<keyword evidence="1" id="KW-0472">Membrane</keyword>
<dbReference type="Proteomes" id="UP000326799">
    <property type="component" value="Unassembled WGS sequence"/>
</dbReference>
<keyword evidence="1" id="KW-1133">Transmembrane helix</keyword>
<evidence type="ECO:0000313" key="2">
    <source>
        <dbReference type="EMBL" id="KAB8223846.1"/>
    </source>
</evidence>
<feature type="transmembrane region" description="Helical" evidence="1">
    <location>
        <begin position="40"/>
        <end position="60"/>
    </location>
</feature>
<gene>
    <name evidence="2" type="ORF">BDV33DRAFT_24752</name>
</gene>
<reference evidence="2 3" key="1">
    <citation type="submission" date="2019-04" db="EMBL/GenBank/DDBJ databases">
        <title>Fungal friends and foes A comparative genomics study of 23 Aspergillus species from section Flavi.</title>
        <authorList>
            <consortium name="DOE Joint Genome Institute"/>
            <person name="Kjaerbolling I."/>
            <person name="Vesth T.C."/>
            <person name="Frisvad J.C."/>
            <person name="Nybo J.L."/>
            <person name="Theobald S."/>
            <person name="Kildgaard S."/>
            <person name="Petersen T.I."/>
            <person name="Kuo A."/>
            <person name="Sato A."/>
            <person name="Lyhne E.K."/>
            <person name="Kogle M.E."/>
            <person name="Wiebenga A."/>
            <person name="Kun R.S."/>
            <person name="Lubbers R.J."/>
            <person name="Makela M.R."/>
            <person name="Barry K."/>
            <person name="Chovatia M."/>
            <person name="Clum A."/>
            <person name="Daum C."/>
            <person name="Haridas S."/>
            <person name="He G."/>
            <person name="LaButti K."/>
            <person name="Lipzen A."/>
            <person name="Mondo S."/>
            <person name="Pangilinan J."/>
            <person name="Riley R."/>
            <person name="Salamov A."/>
            <person name="Simmons B.A."/>
            <person name="Magnuson J.K."/>
            <person name="Henrissat B."/>
            <person name="Mortensen U.H."/>
            <person name="Larsen T.O."/>
            <person name="De vries R.P."/>
            <person name="Grigoriev I.V."/>
            <person name="Machida M."/>
            <person name="Baker S.E."/>
            <person name="Andersen M.R."/>
        </authorList>
    </citation>
    <scope>NUCLEOTIDE SEQUENCE [LARGE SCALE GENOMIC DNA]</scope>
    <source>
        <strain evidence="2 3">CBS 126849</strain>
    </source>
</reference>
<organism evidence="2 3">
    <name type="scientific">Aspergillus novoparasiticus</name>
    <dbReference type="NCBI Taxonomy" id="986946"/>
    <lineage>
        <taxon>Eukaryota</taxon>
        <taxon>Fungi</taxon>
        <taxon>Dikarya</taxon>
        <taxon>Ascomycota</taxon>
        <taxon>Pezizomycotina</taxon>
        <taxon>Eurotiomycetes</taxon>
        <taxon>Eurotiomycetidae</taxon>
        <taxon>Eurotiales</taxon>
        <taxon>Aspergillaceae</taxon>
        <taxon>Aspergillus</taxon>
        <taxon>Aspergillus subgen. Circumdati</taxon>
    </lineage>
</organism>
<evidence type="ECO:0000256" key="1">
    <source>
        <dbReference type="SAM" id="Phobius"/>
    </source>
</evidence>
<sequence length="66" mass="7811">MISPLFYWGFLFYFYFDLVTIIVILKAYLAGSMENTMLPLFIFIFYFFFTCVCGVCGYGYDVYGVR</sequence>
<protein>
    <submittedName>
        <fullName evidence="2">Uncharacterized protein</fullName>
    </submittedName>
</protein>
<feature type="transmembrane region" description="Helical" evidence="1">
    <location>
        <begin position="6"/>
        <end position="28"/>
    </location>
</feature>
<proteinExistence type="predicted"/>